<sequence>MSTTAISSLTASTSSTTSTTSATTSNSDLSFEDWINLLATELQYQDPTDPISSSEYVSQMASLSSLSQIENIYSAVSNVEAYNLIGKSVTYQTTDSSGNTVEATGTVSSVILSGSSTYLSIDGNAVSLDAVVSVADAATTDTASA</sequence>
<dbReference type="RefSeq" id="WP_413780599.1">
    <property type="nucleotide sequence ID" value="NZ_JAUOZS010000001.1"/>
</dbReference>
<evidence type="ECO:0000259" key="4">
    <source>
        <dbReference type="Pfam" id="PF13861"/>
    </source>
</evidence>
<dbReference type="EMBL" id="JAUOZS010000001">
    <property type="protein sequence ID" value="MDT8902111.1"/>
    <property type="molecule type" value="Genomic_DNA"/>
</dbReference>
<keyword evidence="5" id="KW-0966">Cell projection</keyword>
<keyword evidence="5" id="KW-0282">Flagellum</keyword>
<accession>A0ABU3NZ93</accession>
<evidence type="ECO:0000256" key="1">
    <source>
        <dbReference type="ARBA" id="ARBA00010577"/>
    </source>
</evidence>
<dbReference type="Pfam" id="PF13861">
    <property type="entry name" value="FLgD_tudor"/>
    <property type="match status" value="1"/>
</dbReference>
<keyword evidence="5" id="KW-0969">Cilium</keyword>
<keyword evidence="2" id="KW-1005">Bacterial flagellum biogenesis</keyword>
<protein>
    <submittedName>
        <fullName evidence="5">Flagellar hook capping FlgD N-terminal domain-containing protein</fullName>
    </submittedName>
</protein>
<name>A0ABU3NZ93_9FIRM</name>
<dbReference type="Pfam" id="PF03963">
    <property type="entry name" value="FlgD"/>
    <property type="match status" value="1"/>
</dbReference>
<gene>
    <name evidence="5" type="ORF">Q4T40_12720</name>
</gene>
<evidence type="ECO:0000256" key="3">
    <source>
        <dbReference type="SAM" id="MobiDB-lite"/>
    </source>
</evidence>
<evidence type="ECO:0000256" key="2">
    <source>
        <dbReference type="ARBA" id="ARBA00022795"/>
    </source>
</evidence>
<feature type="domain" description="FlgD Tudor-like" evidence="4">
    <location>
        <begin position="80"/>
        <end position="131"/>
    </location>
</feature>
<proteinExistence type="inferred from homology"/>
<keyword evidence="6" id="KW-1185">Reference proteome</keyword>
<dbReference type="Proteomes" id="UP001254848">
    <property type="component" value="Unassembled WGS sequence"/>
</dbReference>
<reference evidence="5 6" key="1">
    <citation type="submission" date="2023-07" db="EMBL/GenBank/DDBJ databases">
        <title>The novel representative of Negativicutes class, Anaeroselena agilis gen. nov. sp. nov.</title>
        <authorList>
            <person name="Prokofeva M.I."/>
            <person name="Elcheninov A.G."/>
            <person name="Klyukina A."/>
            <person name="Kublanov I.V."/>
            <person name="Frolov E.N."/>
            <person name="Podosokorskaya O.A."/>
        </authorList>
    </citation>
    <scope>NUCLEOTIDE SEQUENCE [LARGE SCALE GENOMIC DNA]</scope>
    <source>
        <strain evidence="5 6">4137-cl</strain>
    </source>
</reference>
<evidence type="ECO:0000313" key="5">
    <source>
        <dbReference type="EMBL" id="MDT8902111.1"/>
    </source>
</evidence>
<feature type="region of interest" description="Disordered" evidence="3">
    <location>
        <begin position="1"/>
        <end position="26"/>
    </location>
</feature>
<dbReference type="InterPro" id="IPR025963">
    <property type="entry name" value="FLgD_Tudor"/>
</dbReference>
<comment type="caution">
    <text evidence="5">The sequence shown here is derived from an EMBL/GenBank/DDBJ whole genome shotgun (WGS) entry which is preliminary data.</text>
</comment>
<comment type="similarity">
    <text evidence="1">Belongs to the FlgD family.</text>
</comment>
<evidence type="ECO:0000313" key="6">
    <source>
        <dbReference type="Proteomes" id="UP001254848"/>
    </source>
</evidence>
<organism evidence="5 6">
    <name type="scientific">Anaeroselena agilis</name>
    <dbReference type="NCBI Taxonomy" id="3063788"/>
    <lineage>
        <taxon>Bacteria</taxon>
        <taxon>Bacillati</taxon>
        <taxon>Bacillota</taxon>
        <taxon>Negativicutes</taxon>
        <taxon>Acetonemataceae</taxon>
        <taxon>Anaeroselena</taxon>
    </lineage>
</organism>
<dbReference type="InterPro" id="IPR005648">
    <property type="entry name" value="FlgD"/>
</dbReference>